<feature type="transmembrane region" description="Helical" evidence="1">
    <location>
        <begin position="95"/>
        <end position="115"/>
    </location>
</feature>
<keyword evidence="1" id="KW-0812">Transmembrane</keyword>
<dbReference type="InterPro" id="IPR028082">
    <property type="entry name" value="Peripla_BP_I"/>
</dbReference>
<feature type="transmembrane region" description="Helical" evidence="1">
    <location>
        <begin position="71"/>
        <end position="89"/>
    </location>
</feature>
<dbReference type="GO" id="GO:0005886">
    <property type="term" value="C:plasma membrane"/>
    <property type="evidence" value="ECO:0007669"/>
    <property type="project" value="TreeGrafter"/>
</dbReference>
<gene>
    <name evidence="2" type="ORF">SAMN05421730_101843</name>
</gene>
<dbReference type="PANTHER" id="PTHR32196:SF72">
    <property type="entry name" value="RIBOSE IMPORT PERMEASE PROTEIN RBSC"/>
    <property type="match status" value="1"/>
</dbReference>
<dbReference type="EMBL" id="FMKA01000018">
    <property type="protein sequence ID" value="SCP98255.1"/>
    <property type="molecule type" value="Genomic_DNA"/>
</dbReference>
<feature type="transmembrane region" description="Helical" evidence="1">
    <location>
        <begin position="12"/>
        <end position="33"/>
    </location>
</feature>
<dbReference type="STRING" id="1619234.SAMN05421730_101843"/>
<accession>A0A1D3TVS6</accession>
<keyword evidence="1" id="KW-1133">Transmembrane helix</keyword>
<evidence type="ECO:0000313" key="3">
    <source>
        <dbReference type="Proteomes" id="UP000199315"/>
    </source>
</evidence>
<evidence type="ECO:0000256" key="1">
    <source>
        <dbReference type="SAM" id="Phobius"/>
    </source>
</evidence>
<dbReference type="SUPFAM" id="SSF53822">
    <property type="entry name" value="Periplasmic binding protein-like I"/>
    <property type="match status" value="1"/>
</dbReference>
<dbReference type="AlphaFoldDB" id="A0A1D3TVS6"/>
<dbReference type="Proteomes" id="UP000199315">
    <property type="component" value="Unassembled WGS sequence"/>
</dbReference>
<evidence type="ECO:0000313" key="2">
    <source>
        <dbReference type="EMBL" id="SCP98255.1"/>
    </source>
</evidence>
<name>A0A1D3TVS6_9FIRM</name>
<dbReference type="Gene3D" id="3.40.50.2300">
    <property type="match status" value="1"/>
</dbReference>
<protein>
    <submittedName>
        <fullName evidence="2">Ribose transport system permease protein</fullName>
    </submittedName>
</protein>
<reference evidence="2 3" key="1">
    <citation type="submission" date="2016-09" db="EMBL/GenBank/DDBJ databases">
        <authorList>
            <person name="Capua I."/>
            <person name="De Benedictis P."/>
            <person name="Joannis T."/>
            <person name="Lombin L.H."/>
            <person name="Cattoli G."/>
        </authorList>
    </citation>
    <scope>NUCLEOTIDE SEQUENCE [LARGE SCALE GENOMIC DNA]</scope>
    <source>
        <strain evidence="2 3">GluBS11</strain>
    </source>
</reference>
<keyword evidence="3" id="KW-1185">Reference proteome</keyword>
<proteinExistence type="predicted"/>
<sequence>MMNEKKNKLVYYAQDFGALIALALLIIGISIVSPEFRTVDNFFSLLRQSSINGLIAFGMTFVILTDAIDLSVGSVLALSTALCAGMITAGVPVGLAMLLSLVIGALLGLVSGLLVTKGRLQPELMGQTAIEVAKKLLAGETVEKSIPVEVELITK</sequence>
<dbReference type="PANTHER" id="PTHR32196">
    <property type="entry name" value="ABC TRANSPORTER PERMEASE PROTEIN YPHD-RELATED-RELATED"/>
    <property type="match status" value="1"/>
</dbReference>
<feature type="transmembrane region" description="Helical" evidence="1">
    <location>
        <begin position="45"/>
        <end position="64"/>
    </location>
</feature>
<keyword evidence="1" id="KW-0472">Membrane</keyword>
<organism evidence="2 3">
    <name type="scientific">Anaerobium acetethylicum</name>
    <dbReference type="NCBI Taxonomy" id="1619234"/>
    <lineage>
        <taxon>Bacteria</taxon>
        <taxon>Bacillati</taxon>
        <taxon>Bacillota</taxon>
        <taxon>Clostridia</taxon>
        <taxon>Lachnospirales</taxon>
        <taxon>Lachnospiraceae</taxon>
        <taxon>Anaerobium</taxon>
    </lineage>
</organism>